<accession>A0A1W2HA80</accession>
<sequence>MPLSIHQRLRNFILKGLPLLFLLVGGFFLFFSYFFWQQGIMPILPGIFTENLAVPVNFIKLAGELIPIEMDNFLVFQNYESLPPQFFSQVTFFYGALIWILFLLGICLISTLKKMYFIGASALLIFLLTFSGINGLNIGGISSNYALIALISGTLIPIILLSFFGEHWEILPRFLVVAVFGTATLYLLGSFSEINSPWLWLAENAILPASIITVLFLLHIGHSVISGAALFLIKLNKGTGLKISYHLILIFLLYFLLTLFTLLDIMGEVNLPFPTIPPLFLMVIGGIMGFFVVKLKIQQTEQAFDIPIIGESFYLIGFTITVLTWGRAIFIENEPLYEFFNHVFLYGQISLSLLFFIYLMANFSEIINSGKDVEKIIFKPQHFAYFHMRIGAIMGLVILVVYADAIIAPQVSSASTNTVADYYSQTGRPLEAAILYENSWLEYRKNDKSKNAAAHIRFGLRQSTQGMDNLFESFDYSPNVPNILLLSSKLHQQNKIFDALFYLEKGLEYFPDNPYMLNNLALLYSKLNRPEDAVAALQKISKENLTAKSNKLALEVKHGKEVETLSSIPDDLIYKINYLAYSNQKGDFADFTLDTGTLPEDHNLRTSLLRNQWSNKITTPMDRDLALVDSLVAIEQMSFEERNYRETRILRTLQESYINETLKYINGTALIHSNSAGYYHAMAAKILAGQLDFEKAAIDISVAHERGFENFQPFHLAVLYFGNKAAEAWTIHQKFQINFPAWMEWDQNGNLESNGLIDFFEKISLLHRQLPEDFLVSLETIEDKSLQEEFAYHVMVNKLHWLNKPEYERVKKIVLGRNGEILSEADIDSWYQFVHSDENTFPNPKITEIFQLDKGLERNAYWAPFVWKKVRMETDELRKYEILQEAIQFNKDPKLWIQYVKQSRKIGLDSYGSAALVEMQSWLNIPQIEKLQMDNLN</sequence>
<feature type="transmembrane region" description="Helical" evidence="1">
    <location>
        <begin position="171"/>
        <end position="189"/>
    </location>
</feature>
<dbReference type="OrthoDB" id="973593at2"/>
<gene>
    <name evidence="2" type="ORF">SAMN00777080_4451</name>
</gene>
<dbReference type="AlphaFoldDB" id="A0A1W2HA80"/>
<name>A0A1W2HA80_9BACT</name>
<evidence type="ECO:0000313" key="3">
    <source>
        <dbReference type="Proteomes" id="UP000192333"/>
    </source>
</evidence>
<feature type="transmembrane region" description="Helical" evidence="1">
    <location>
        <begin position="145"/>
        <end position="164"/>
    </location>
</feature>
<keyword evidence="1" id="KW-0812">Transmembrane</keyword>
<feature type="transmembrane region" description="Helical" evidence="1">
    <location>
        <begin position="343"/>
        <end position="361"/>
    </location>
</feature>
<feature type="transmembrane region" description="Helical" evidence="1">
    <location>
        <begin position="86"/>
        <end position="109"/>
    </location>
</feature>
<feature type="transmembrane region" description="Helical" evidence="1">
    <location>
        <begin position="209"/>
        <end position="233"/>
    </location>
</feature>
<dbReference type="EMBL" id="LT838813">
    <property type="protein sequence ID" value="SMD45783.1"/>
    <property type="molecule type" value="Genomic_DNA"/>
</dbReference>
<evidence type="ECO:0000256" key="1">
    <source>
        <dbReference type="SAM" id="Phobius"/>
    </source>
</evidence>
<keyword evidence="1" id="KW-0472">Membrane</keyword>
<protein>
    <submittedName>
        <fullName evidence="2">Tetratricopeptide repeat-containing protein</fullName>
    </submittedName>
</protein>
<dbReference type="STRING" id="758820.SAMN00777080_4451"/>
<dbReference type="Proteomes" id="UP000192333">
    <property type="component" value="Chromosome I"/>
</dbReference>
<keyword evidence="3" id="KW-1185">Reference proteome</keyword>
<feature type="transmembrane region" description="Helical" evidence="1">
    <location>
        <begin position="245"/>
        <end position="263"/>
    </location>
</feature>
<dbReference type="Pfam" id="PF14559">
    <property type="entry name" value="TPR_19"/>
    <property type="match status" value="1"/>
</dbReference>
<dbReference type="SUPFAM" id="SSF48452">
    <property type="entry name" value="TPR-like"/>
    <property type="match status" value="1"/>
</dbReference>
<feature type="transmembrane region" description="Helical" evidence="1">
    <location>
        <begin position="382"/>
        <end position="403"/>
    </location>
</feature>
<evidence type="ECO:0000313" key="2">
    <source>
        <dbReference type="EMBL" id="SMD45783.1"/>
    </source>
</evidence>
<feature type="transmembrane region" description="Helical" evidence="1">
    <location>
        <begin position="275"/>
        <end position="293"/>
    </location>
</feature>
<dbReference type="RefSeq" id="WP_084122758.1">
    <property type="nucleotide sequence ID" value="NZ_LT838813.1"/>
</dbReference>
<keyword evidence="1" id="KW-1133">Transmembrane helix</keyword>
<dbReference type="InterPro" id="IPR011990">
    <property type="entry name" value="TPR-like_helical_dom_sf"/>
</dbReference>
<proteinExistence type="predicted"/>
<feature type="transmembrane region" description="Helical" evidence="1">
    <location>
        <begin position="116"/>
        <end position="133"/>
    </location>
</feature>
<feature type="transmembrane region" description="Helical" evidence="1">
    <location>
        <begin position="313"/>
        <end position="331"/>
    </location>
</feature>
<dbReference type="Gene3D" id="1.25.40.10">
    <property type="entry name" value="Tetratricopeptide repeat domain"/>
    <property type="match status" value="1"/>
</dbReference>
<organism evidence="2 3">
    <name type="scientific">Aquiflexum balticum DSM 16537</name>
    <dbReference type="NCBI Taxonomy" id="758820"/>
    <lineage>
        <taxon>Bacteria</taxon>
        <taxon>Pseudomonadati</taxon>
        <taxon>Bacteroidota</taxon>
        <taxon>Cytophagia</taxon>
        <taxon>Cytophagales</taxon>
        <taxon>Cyclobacteriaceae</taxon>
        <taxon>Aquiflexum</taxon>
    </lineage>
</organism>
<reference evidence="3" key="1">
    <citation type="submission" date="2017-04" db="EMBL/GenBank/DDBJ databases">
        <authorList>
            <person name="Varghese N."/>
            <person name="Submissions S."/>
        </authorList>
    </citation>
    <scope>NUCLEOTIDE SEQUENCE [LARGE SCALE GENOMIC DNA]</scope>
    <source>
        <strain evidence="3">DSM 16537</strain>
    </source>
</reference>
<feature type="transmembrane region" description="Helical" evidence="1">
    <location>
        <begin position="12"/>
        <end position="36"/>
    </location>
</feature>